<dbReference type="GO" id="GO:0009289">
    <property type="term" value="C:pilus"/>
    <property type="evidence" value="ECO:0007669"/>
    <property type="project" value="InterPro"/>
</dbReference>
<dbReference type="SMART" id="SM00972">
    <property type="entry name" value="SCPU"/>
    <property type="match status" value="2"/>
</dbReference>
<dbReference type="RefSeq" id="WP_034793272.1">
    <property type="nucleotide sequence ID" value="NZ_JMPJ01000065.1"/>
</dbReference>
<dbReference type="OrthoDB" id="8901110at2"/>
<evidence type="ECO:0000259" key="2">
    <source>
        <dbReference type="Pfam" id="PF05229"/>
    </source>
</evidence>
<dbReference type="Pfam" id="PF05229">
    <property type="entry name" value="SCPU"/>
    <property type="match status" value="2"/>
</dbReference>
<organism evidence="3 4">
    <name type="scientific">Ewingella americana (strain ATCC 33852 / DSM 4580 / CCUG 14506 / JCM 5911 / LMG 7869 / NCTC 12157 / CDC 1468-78)</name>
    <dbReference type="NCBI Taxonomy" id="910964"/>
    <lineage>
        <taxon>Bacteria</taxon>
        <taxon>Pseudomonadati</taxon>
        <taxon>Pseudomonadota</taxon>
        <taxon>Gammaproteobacteria</taxon>
        <taxon>Enterobacterales</taxon>
        <taxon>Yersiniaceae</taxon>
        <taxon>Ewingella</taxon>
    </lineage>
</organism>
<gene>
    <name evidence="3" type="ORF">GEAM_3167</name>
</gene>
<name>A0A085G6L4_EWIA3</name>
<dbReference type="InterPro" id="IPR036937">
    <property type="entry name" value="Adhesion_dom_fimbrial_sf"/>
</dbReference>
<comment type="caution">
    <text evidence="3">The sequence shown here is derived from an EMBL/GenBank/DDBJ whole genome shotgun (WGS) entry which is preliminary data.</text>
</comment>
<dbReference type="Gene3D" id="2.60.40.1090">
    <property type="entry name" value="Fimbrial-type adhesion domain"/>
    <property type="match status" value="1"/>
</dbReference>
<dbReference type="InterPro" id="IPR053167">
    <property type="entry name" value="Spore_coat_component"/>
</dbReference>
<keyword evidence="4" id="KW-1185">Reference proteome</keyword>
<feature type="chain" id="PRO_5001790914" evidence="1">
    <location>
        <begin position="27"/>
        <end position="320"/>
    </location>
</feature>
<reference evidence="3 4" key="1">
    <citation type="submission" date="2014-05" db="EMBL/GenBank/DDBJ databases">
        <title>ATOL: Assembling a taxonomically balanced genome-scale reconstruction of the evolutionary history of the Enterobacteriaceae.</title>
        <authorList>
            <person name="Plunkett G.III."/>
            <person name="Neeno-Eckwall E.C."/>
            <person name="Glasner J.D."/>
            <person name="Perna N.T."/>
        </authorList>
    </citation>
    <scope>NUCLEOTIDE SEQUENCE [LARGE SCALE GENOMIC DNA]</scope>
    <source>
        <strain evidence="3 4">ATCC 33852</strain>
    </source>
</reference>
<feature type="signal peptide" evidence="1">
    <location>
        <begin position="1"/>
        <end position="26"/>
    </location>
</feature>
<dbReference type="eggNOG" id="COG5430">
    <property type="taxonomic scope" value="Bacteria"/>
</dbReference>
<evidence type="ECO:0000256" key="1">
    <source>
        <dbReference type="SAM" id="SignalP"/>
    </source>
</evidence>
<dbReference type="PANTHER" id="PTHR37089:SF1">
    <property type="entry name" value="MEMBRANE PROTEIN"/>
    <property type="match status" value="1"/>
</dbReference>
<feature type="domain" description="Spore coat protein U/FanG" evidence="2">
    <location>
        <begin position="22"/>
        <end position="162"/>
    </location>
</feature>
<dbReference type="EMBL" id="JMPJ01000065">
    <property type="protein sequence ID" value="KFC79359.1"/>
    <property type="molecule type" value="Genomic_DNA"/>
</dbReference>
<protein>
    <submittedName>
        <fullName evidence="3">Sigma-fimbriae tip adhesin</fullName>
    </submittedName>
</protein>
<keyword evidence="1" id="KW-0732">Signal</keyword>
<dbReference type="PANTHER" id="PTHR37089">
    <property type="entry name" value="PROTEIN U-RELATED"/>
    <property type="match status" value="1"/>
</dbReference>
<feature type="domain" description="Spore coat protein U/FanG" evidence="2">
    <location>
        <begin position="186"/>
        <end position="317"/>
    </location>
</feature>
<dbReference type="AlphaFoldDB" id="A0A085G6L4"/>
<accession>A0A085G6L4</accession>
<dbReference type="Proteomes" id="UP000028640">
    <property type="component" value="Unassembled WGS sequence"/>
</dbReference>
<sequence length="320" mass="32689">MNLLRIGLRALAALALLVVGLPSAYAACSSSPGTGSFGTLSSFVAGSTAQQVTATSGFKCSGSLLSLLSTNTVTATIATSVNGVGTQAAMLGPNGVKLPYQICQDNGCGTVVNLGSSTTWSSTTLLGLLGLFNASDGSLPLYLRTVTGVNLPAGSYSDTLGINWTYHICFIGVLGLCVYTDGADSTTVTVNMTVTNFCYIDNAPNVNFGSAAFPAGFASVTNNSLSIRCTLNAAYSVNLTSTVPGSGQYRQMSSTNNGVTSYLQYQIFKGDASVWTAATNTAMTGTGASQNVAYSATVNPSQANPPPGTYSDTVLVTVTY</sequence>
<dbReference type="InterPro" id="IPR007893">
    <property type="entry name" value="Spore_coat_U/FanG"/>
</dbReference>
<dbReference type="STRING" id="910964.GEAM_3167"/>
<evidence type="ECO:0000313" key="4">
    <source>
        <dbReference type="Proteomes" id="UP000028640"/>
    </source>
</evidence>
<evidence type="ECO:0000313" key="3">
    <source>
        <dbReference type="EMBL" id="KFC79359.1"/>
    </source>
</evidence>
<dbReference type="GO" id="GO:0007155">
    <property type="term" value="P:cell adhesion"/>
    <property type="evidence" value="ECO:0007669"/>
    <property type="project" value="InterPro"/>
</dbReference>
<proteinExistence type="predicted"/>
<dbReference type="GeneID" id="78381502"/>